<evidence type="ECO:0000256" key="6">
    <source>
        <dbReference type="ARBA" id="ARBA00022840"/>
    </source>
</evidence>
<feature type="region of interest" description="Disordered" evidence="7">
    <location>
        <begin position="231"/>
        <end position="258"/>
    </location>
</feature>
<dbReference type="SUPFAM" id="SSF52540">
    <property type="entry name" value="P-loop containing nucleoside triphosphate hydrolases"/>
    <property type="match status" value="1"/>
</dbReference>
<protein>
    <recommendedName>
        <fullName evidence="2">guanylate kinase</fullName>
        <ecNumber evidence="2">2.7.4.8</ecNumber>
    </recommendedName>
</protein>
<dbReference type="PRINTS" id="PR00080">
    <property type="entry name" value="SDRFAMILY"/>
</dbReference>
<dbReference type="InterPro" id="IPR020590">
    <property type="entry name" value="Guanylate_kinase_CS"/>
</dbReference>
<dbReference type="EMBL" id="CAXHTA020000001">
    <property type="protein sequence ID" value="CAL5218846.1"/>
    <property type="molecule type" value="Genomic_DNA"/>
</dbReference>
<proteinExistence type="inferred from homology"/>
<feature type="region of interest" description="Disordered" evidence="7">
    <location>
        <begin position="294"/>
        <end position="325"/>
    </location>
</feature>
<evidence type="ECO:0000256" key="1">
    <source>
        <dbReference type="ARBA" id="ARBA00005790"/>
    </source>
</evidence>
<dbReference type="CDD" id="cd00071">
    <property type="entry name" value="GMPK"/>
    <property type="match status" value="1"/>
</dbReference>
<organism evidence="9 10">
    <name type="scientific">Coccomyxa viridis</name>
    <dbReference type="NCBI Taxonomy" id="1274662"/>
    <lineage>
        <taxon>Eukaryota</taxon>
        <taxon>Viridiplantae</taxon>
        <taxon>Chlorophyta</taxon>
        <taxon>core chlorophytes</taxon>
        <taxon>Trebouxiophyceae</taxon>
        <taxon>Trebouxiophyceae incertae sedis</taxon>
        <taxon>Coccomyxaceae</taxon>
        <taxon>Coccomyxa</taxon>
    </lineage>
</organism>
<evidence type="ECO:0000256" key="3">
    <source>
        <dbReference type="ARBA" id="ARBA00022679"/>
    </source>
</evidence>
<dbReference type="InterPro" id="IPR002347">
    <property type="entry name" value="SDR_fam"/>
</dbReference>
<evidence type="ECO:0000256" key="7">
    <source>
        <dbReference type="SAM" id="MobiDB-lite"/>
    </source>
</evidence>
<evidence type="ECO:0000256" key="2">
    <source>
        <dbReference type="ARBA" id="ARBA00012961"/>
    </source>
</evidence>
<comment type="similarity">
    <text evidence="1">Belongs to the guanylate kinase family.</text>
</comment>
<dbReference type="InterPro" id="IPR008144">
    <property type="entry name" value="Guanylate_kin-like_dom"/>
</dbReference>
<feature type="region of interest" description="Disordered" evidence="7">
    <location>
        <begin position="1"/>
        <end position="20"/>
    </location>
</feature>
<comment type="caution">
    <text evidence="9">The sequence shown here is derived from an EMBL/GenBank/DDBJ whole genome shotgun (WGS) entry which is preliminary data.</text>
</comment>
<evidence type="ECO:0000313" key="10">
    <source>
        <dbReference type="Proteomes" id="UP001497392"/>
    </source>
</evidence>
<reference evidence="9 10" key="1">
    <citation type="submission" date="2024-06" db="EMBL/GenBank/DDBJ databases">
        <authorList>
            <person name="Kraege A."/>
            <person name="Thomma B."/>
        </authorList>
    </citation>
    <scope>NUCLEOTIDE SEQUENCE [LARGE SCALE GENOMIC DNA]</scope>
</reference>
<dbReference type="HAMAP" id="MF_00328">
    <property type="entry name" value="Guanylate_kinase"/>
    <property type="match status" value="1"/>
</dbReference>
<feature type="domain" description="Guanylate kinase-like" evidence="8">
    <location>
        <begin position="26"/>
        <end position="208"/>
    </location>
</feature>
<accession>A0ABP1FHM5</accession>
<feature type="compositionally biased region" description="Low complexity" evidence="7">
    <location>
        <begin position="302"/>
        <end position="321"/>
    </location>
</feature>
<keyword evidence="3" id="KW-0808">Transferase</keyword>
<dbReference type="Gene3D" id="3.40.50.300">
    <property type="entry name" value="P-loop containing nucleotide triphosphate hydrolases"/>
    <property type="match status" value="1"/>
</dbReference>
<dbReference type="InterPro" id="IPR020904">
    <property type="entry name" value="Sc_DH/Rdtase_CS"/>
</dbReference>
<dbReference type="InterPro" id="IPR036291">
    <property type="entry name" value="NAD(P)-bd_dom_sf"/>
</dbReference>
<dbReference type="EC" id="2.7.4.8" evidence="2"/>
<dbReference type="NCBIfam" id="TIGR03263">
    <property type="entry name" value="guanyl_kin"/>
    <property type="match status" value="1"/>
</dbReference>
<keyword evidence="10" id="KW-1185">Reference proteome</keyword>
<dbReference type="PROSITE" id="PS00061">
    <property type="entry name" value="ADH_SHORT"/>
    <property type="match status" value="1"/>
</dbReference>
<dbReference type="PROSITE" id="PS00856">
    <property type="entry name" value="GUANYLATE_KINASE_1"/>
    <property type="match status" value="1"/>
</dbReference>
<dbReference type="PANTHER" id="PTHR23117:SF13">
    <property type="entry name" value="GUANYLATE KINASE"/>
    <property type="match status" value="1"/>
</dbReference>
<dbReference type="PRINTS" id="PR00081">
    <property type="entry name" value="GDHRDH"/>
</dbReference>
<dbReference type="InterPro" id="IPR017665">
    <property type="entry name" value="Guanylate_kinase"/>
</dbReference>
<dbReference type="InterPro" id="IPR027417">
    <property type="entry name" value="P-loop_NTPase"/>
</dbReference>
<evidence type="ECO:0000313" key="9">
    <source>
        <dbReference type="EMBL" id="CAL5218846.1"/>
    </source>
</evidence>
<evidence type="ECO:0000256" key="5">
    <source>
        <dbReference type="ARBA" id="ARBA00022777"/>
    </source>
</evidence>
<feature type="compositionally biased region" description="Low complexity" evidence="7">
    <location>
        <begin position="235"/>
        <end position="253"/>
    </location>
</feature>
<evidence type="ECO:0000256" key="4">
    <source>
        <dbReference type="ARBA" id="ARBA00022741"/>
    </source>
</evidence>
<keyword evidence="6" id="KW-0067">ATP-binding</keyword>
<evidence type="ECO:0000259" key="8">
    <source>
        <dbReference type="PROSITE" id="PS50052"/>
    </source>
</evidence>
<dbReference type="SUPFAM" id="SSF51735">
    <property type="entry name" value="NAD(P)-binding Rossmann-fold domains"/>
    <property type="match status" value="1"/>
</dbReference>
<dbReference type="Gene3D" id="3.30.63.10">
    <property type="entry name" value="Guanylate Kinase phosphate binding domain"/>
    <property type="match status" value="1"/>
</dbReference>
<dbReference type="Proteomes" id="UP001497392">
    <property type="component" value="Unassembled WGS sequence"/>
</dbReference>
<dbReference type="PANTHER" id="PTHR23117">
    <property type="entry name" value="GUANYLATE KINASE-RELATED"/>
    <property type="match status" value="1"/>
</dbReference>
<sequence>MGGTYSTEEGQAQSGGQKNAQVAEKPSALVMCGPSGVGKGTLIKKLMDSSPRLFGFSCSHTTRTPRQGEEDGVHYNFISKEDFEKGIEAGQFLEYARVHSNIYGTSYKAVEAVAEAGKCCILDIDVQGARQVRKSKLKAIFVFVAPPSTEALEQRLRGRNTESSEQIDERMAAAREEIATIKEPGLYDYVIFNDDLEDAFAQLVLVAKRALSGKQGNGSQSITGPVTLVAEEEPSQASQPAASTAAPANATSAKAVGGETEKTPLLAATAQPSEPAAPSKAVEASATNQEAIAAAPAGTDTSSASTQPASAPEQSPASPQSGMQRWRGKVALVTGASAGIGWSTCELLAEAGMRVVAVARRRERLEALQQHLVSRGVPIADFLPVVCDITKEAEVVALPRIIVKRWPGVGIDVLVNNAGLGRNNAALWDGSTGSWVEMISTNVLGVCMCTREALKDMTRREQYGHIINISSMSAHRVPNGASGGSFYAATKHALRAITEGLRQEARGRKVDLRVSSISPGIVETEFATVHAFGSEDAKDKYKQMKALQAVDVAQAVVYCLSAPDHVDTNDIQMRPVEQQT</sequence>
<dbReference type="Gene3D" id="3.40.50.720">
    <property type="entry name" value="NAD(P)-binding Rossmann-like Domain"/>
    <property type="match status" value="1"/>
</dbReference>
<keyword evidence="5" id="KW-0418">Kinase</keyword>
<dbReference type="SMART" id="SM00072">
    <property type="entry name" value="GuKc"/>
    <property type="match status" value="1"/>
</dbReference>
<dbReference type="PROSITE" id="PS50052">
    <property type="entry name" value="GUANYLATE_KINASE_2"/>
    <property type="match status" value="1"/>
</dbReference>
<gene>
    <name evidence="9" type="primary">g577</name>
    <name evidence="9" type="ORF">VP750_LOCUS505</name>
</gene>
<dbReference type="Pfam" id="PF00625">
    <property type="entry name" value="Guanylate_kin"/>
    <property type="match status" value="1"/>
</dbReference>
<name>A0ABP1FHM5_9CHLO</name>
<keyword evidence="4" id="KW-0547">Nucleotide-binding</keyword>
<dbReference type="InterPro" id="IPR008145">
    <property type="entry name" value="GK/Ca_channel_bsu"/>
</dbReference>
<dbReference type="Pfam" id="PF00106">
    <property type="entry name" value="adh_short"/>
    <property type="match status" value="1"/>
</dbReference>